<name>A0A0A6D701_9PSED</name>
<evidence type="ECO:0000313" key="2">
    <source>
        <dbReference type="EMBL" id="KHA71558.1"/>
    </source>
</evidence>
<comment type="caution">
    <text evidence="2">The sequence shown here is derived from an EMBL/GenBank/DDBJ whole genome shotgun (WGS) entry which is preliminary data.</text>
</comment>
<evidence type="ECO:0000313" key="3">
    <source>
        <dbReference type="Proteomes" id="UP000030564"/>
    </source>
</evidence>
<dbReference type="Proteomes" id="UP000030564">
    <property type="component" value="Unassembled WGS sequence"/>
</dbReference>
<evidence type="ECO:0008006" key="4">
    <source>
        <dbReference type="Google" id="ProtNLM"/>
    </source>
</evidence>
<organism evidence="2 3">
    <name type="scientific">Pseudomonas chlororaphis</name>
    <dbReference type="NCBI Taxonomy" id="587753"/>
    <lineage>
        <taxon>Bacteria</taxon>
        <taxon>Pseudomonadati</taxon>
        <taxon>Pseudomonadota</taxon>
        <taxon>Gammaproteobacteria</taxon>
        <taxon>Pseudomonadales</taxon>
        <taxon>Pseudomonadaceae</taxon>
        <taxon>Pseudomonas</taxon>
    </lineage>
</organism>
<feature type="compositionally biased region" description="Polar residues" evidence="1">
    <location>
        <begin position="1"/>
        <end position="12"/>
    </location>
</feature>
<reference evidence="2 3" key="1">
    <citation type="submission" date="2014-10" db="EMBL/GenBank/DDBJ databases">
        <title>Draft genome sequence of Pseudomonas chlororaphis EA105.</title>
        <authorList>
            <person name="McCully L.M."/>
            <person name="Bitzer A.S."/>
            <person name="Spence C."/>
            <person name="Bais H."/>
            <person name="Silby M.W."/>
        </authorList>
    </citation>
    <scope>NUCLEOTIDE SEQUENCE [LARGE SCALE GENOMIC DNA]</scope>
    <source>
        <strain evidence="2 3">EA105</strain>
    </source>
</reference>
<dbReference type="PATRIC" id="fig|587753.9.peg.2546"/>
<accession>A0A0A6D701</accession>
<dbReference type="EMBL" id="JSFK01000021">
    <property type="protein sequence ID" value="KHA71558.1"/>
    <property type="molecule type" value="Genomic_DNA"/>
</dbReference>
<dbReference type="OrthoDB" id="7009380at2"/>
<feature type="region of interest" description="Disordered" evidence="1">
    <location>
        <begin position="1"/>
        <end position="22"/>
    </location>
</feature>
<dbReference type="Pfam" id="PF19619">
    <property type="entry name" value="DUF6124"/>
    <property type="match status" value="1"/>
</dbReference>
<feature type="compositionally biased region" description="Basic and acidic residues" evidence="1">
    <location>
        <begin position="13"/>
        <end position="22"/>
    </location>
</feature>
<sequence>MFKITLNPSETDSIPHDPSLDPQKIKEATDRALDYYLKPEDLAAPPTSPKFRPVFLVAPTLDDETLLVEACESLSYAHAMAGNIANSIGGPERKPLLALQQVIMLNELLVNRLLDKLKLPQ</sequence>
<evidence type="ECO:0000256" key="1">
    <source>
        <dbReference type="SAM" id="MobiDB-lite"/>
    </source>
</evidence>
<proteinExistence type="predicted"/>
<dbReference type="AlphaFoldDB" id="A0A0A6D701"/>
<protein>
    <recommendedName>
        <fullName evidence="4">DUF3077 domain-containing protein</fullName>
    </recommendedName>
</protein>
<gene>
    <name evidence="2" type="ORF">NZ35_19580</name>
</gene>